<dbReference type="Pfam" id="PF20392">
    <property type="entry name" value="DUF6687"/>
    <property type="match status" value="1"/>
</dbReference>
<evidence type="ECO:0000313" key="2">
    <source>
        <dbReference type="Proteomes" id="UP000559010"/>
    </source>
</evidence>
<comment type="caution">
    <text evidence="1">The sequence shown here is derived from an EMBL/GenBank/DDBJ whole genome shotgun (WGS) entry which is preliminary data.</text>
</comment>
<dbReference type="RefSeq" id="WP_169677454.1">
    <property type="nucleotide sequence ID" value="NZ_JABBNU010000001.1"/>
</dbReference>
<dbReference type="InterPro" id="IPR046509">
    <property type="entry name" value="DUF6687"/>
</dbReference>
<organism evidence="1 2">
    <name type="scientific">Marinigracilibium pacificum</name>
    <dbReference type="NCBI Taxonomy" id="2729599"/>
    <lineage>
        <taxon>Bacteria</taxon>
        <taxon>Pseudomonadati</taxon>
        <taxon>Bacteroidota</taxon>
        <taxon>Cytophagia</taxon>
        <taxon>Cytophagales</taxon>
        <taxon>Flammeovirgaceae</taxon>
        <taxon>Marinigracilibium</taxon>
    </lineage>
</organism>
<gene>
    <name evidence="1" type="ORF">HH304_00330</name>
</gene>
<name>A0A848IU46_9BACT</name>
<evidence type="ECO:0000313" key="1">
    <source>
        <dbReference type="EMBL" id="NMM46825.1"/>
    </source>
</evidence>
<dbReference type="AlphaFoldDB" id="A0A848IU46"/>
<dbReference type="Proteomes" id="UP000559010">
    <property type="component" value="Unassembled WGS sequence"/>
</dbReference>
<proteinExistence type="predicted"/>
<accession>A0A848IU46</accession>
<keyword evidence="2" id="KW-1185">Reference proteome</keyword>
<protein>
    <submittedName>
        <fullName evidence="1">Uncharacterized protein</fullName>
    </submittedName>
</protein>
<reference evidence="1 2" key="1">
    <citation type="submission" date="2020-04" db="EMBL/GenBank/DDBJ databases">
        <title>Flammeovirgaceae bacterium KN852 isolated from deep sea.</title>
        <authorList>
            <person name="Zhang D.-C."/>
        </authorList>
    </citation>
    <scope>NUCLEOTIDE SEQUENCE [LARGE SCALE GENOMIC DNA]</scope>
    <source>
        <strain evidence="1 2">KN852</strain>
    </source>
</reference>
<dbReference type="EMBL" id="JABBNU010000001">
    <property type="protein sequence ID" value="NMM46825.1"/>
    <property type="molecule type" value="Genomic_DNA"/>
</dbReference>
<sequence length="351" mass="40866">MKFVPFHDIPKPEKCLAVDCTHRKALPLSHWKEAGSPPKLHDDTSTAITLNAIKSGLHLEFDYVTNNHFDIDGFLGVWSLLNPELGLQHEEIFRQAALIGDFRELPDLSNSDNLTALKLVCLINTLEKKLFYAPFEAQDQIEKESKACVEKYQFFNSKFNDYLFNHDNFEHLWIDEFQKVIEGNKNITSIIDVDHIRLKIVTAAKPSHYYSLFKGSENSDMVLTIYPENRYELEYKYTTWVDTNRISFPRVDMTSLIDTLNSLEKNKGCWTGDKITDTGPILRLSNESLSKAECFDHPFNRPIHKSSIDNDTFINTVISFYEDAYKHITPKIRYTWKEIKEWNINKDKIQD</sequence>